<feature type="transmembrane region" description="Helical" evidence="7">
    <location>
        <begin position="203"/>
        <end position="222"/>
    </location>
</feature>
<evidence type="ECO:0000256" key="4">
    <source>
        <dbReference type="ARBA" id="ARBA00022692"/>
    </source>
</evidence>
<reference evidence="8" key="1">
    <citation type="submission" date="2021-07" db="EMBL/GenBank/DDBJ databases">
        <title>Draft genome of Mortierella alpina, strain LL118, isolated from an aspen leaf litter sample.</title>
        <authorList>
            <person name="Yang S."/>
            <person name="Vinatzer B.A."/>
        </authorList>
    </citation>
    <scope>NUCLEOTIDE SEQUENCE</scope>
    <source>
        <strain evidence="8">LL118</strain>
    </source>
</reference>
<evidence type="ECO:0000256" key="2">
    <source>
        <dbReference type="ARBA" id="ARBA00008333"/>
    </source>
</evidence>
<keyword evidence="5 7" id="KW-1133">Transmembrane helix</keyword>
<evidence type="ECO:0008006" key="10">
    <source>
        <dbReference type="Google" id="ProtNLM"/>
    </source>
</evidence>
<dbReference type="Pfam" id="PF03239">
    <property type="entry name" value="FTR1"/>
    <property type="match status" value="1"/>
</dbReference>
<dbReference type="GO" id="GO:0015093">
    <property type="term" value="F:ferrous iron transmembrane transporter activity"/>
    <property type="evidence" value="ECO:0007669"/>
    <property type="project" value="TreeGrafter"/>
</dbReference>
<evidence type="ECO:0000256" key="1">
    <source>
        <dbReference type="ARBA" id="ARBA00004141"/>
    </source>
</evidence>
<comment type="caution">
    <text evidence="8">The sequence shown here is derived from an EMBL/GenBank/DDBJ whole genome shotgun (WGS) entry which is preliminary data.</text>
</comment>
<feature type="transmembrane region" description="Helical" evidence="7">
    <location>
        <begin position="284"/>
        <end position="301"/>
    </location>
</feature>
<sequence length="343" mass="37548">MGSVFSAPIFFIMFRETTEAAIIVSVLLSFIRQVIVDDPVLYRRLRWHVWIGVLIGLAISLIIGGAFIAVWNSVAKNVFMSSEELWEGSFALIACIMITVMALAMMKSQDMQEKWRGKLAHSMENMDKNQSLSKRSRKYALLILPMITVLREGLEAMIFVGGVTFETEGKSIPLAAITGLLAGALVGFLIYKGGSRVALHRFFVASTCFLLLIAAGLFSKAINAYEMDKWNKIVGGDADDAGTYDPRINVWALSYGNPNDPNNGGWALFNSLFGWNNIASKGTVSGYCVYWLVIIASVVYMKFAAKRRQAAAAAAEPTFVDEKAATNHIQTTAAAVQGDKSEA</sequence>
<dbReference type="GO" id="GO:0033573">
    <property type="term" value="C:high-affinity iron permease complex"/>
    <property type="evidence" value="ECO:0007669"/>
    <property type="project" value="InterPro"/>
</dbReference>
<evidence type="ECO:0000256" key="6">
    <source>
        <dbReference type="ARBA" id="ARBA00023136"/>
    </source>
</evidence>
<feature type="transmembrane region" description="Helical" evidence="7">
    <location>
        <begin position="47"/>
        <end position="69"/>
    </location>
</feature>
<evidence type="ECO:0000313" key="9">
    <source>
        <dbReference type="Proteomes" id="UP000717515"/>
    </source>
</evidence>
<keyword evidence="4 7" id="KW-0812">Transmembrane</keyword>
<dbReference type="AlphaFoldDB" id="A0A9P8D1N3"/>
<accession>A0A9P8D1N3</accession>
<dbReference type="PANTHER" id="PTHR31632:SF2">
    <property type="entry name" value="PLASMA MEMBRANE IRON PERMEASE"/>
    <property type="match status" value="1"/>
</dbReference>
<dbReference type="InterPro" id="IPR004923">
    <property type="entry name" value="FTR1/Fip1/EfeU"/>
</dbReference>
<keyword evidence="3" id="KW-0410">Iron transport</keyword>
<keyword evidence="3" id="KW-0813">Transport</keyword>
<dbReference type="EMBL" id="JAIFTL010000063">
    <property type="protein sequence ID" value="KAG9324565.1"/>
    <property type="molecule type" value="Genomic_DNA"/>
</dbReference>
<feature type="transmembrane region" description="Helical" evidence="7">
    <location>
        <begin position="172"/>
        <end position="191"/>
    </location>
</feature>
<feature type="transmembrane region" description="Helical" evidence="7">
    <location>
        <begin position="139"/>
        <end position="160"/>
    </location>
</feature>
<gene>
    <name evidence="8" type="ORF">KVV02_005098</name>
</gene>
<name>A0A9P8D1N3_MORAP</name>
<keyword evidence="6 7" id="KW-0472">Membrane</keyword>
<keyword evidence="3" id="KW-0408">Iron</keyword>
<dbReference type="PANTHER" id="PTHR31632">
    <property type="entry name" value="IRON TRANSPORTER FTH1"/>
    <property type="match status" value="1"/>
</dbReference>
<feature type="transmembrane region" description="Helical" evidence="7">
    <location>
        <begin position="89"/>
        <end position="106"/>
    </location>
</feature>
<comment type="similarity">
    <text evidence="2">Belongs to the oxidase-dependent Fe transporter (OFeT) (TC 9.A.10.1) family.</text>
</comment>
<evidence type="ECO:0000256" key="3">
    <source>
        <dbReference type="ARBA" id="ARBA00022496"/>
    </source>
</evidence>
<dbReference type="Proteomes" id="UP000717515">
    <property type="component" value="Unassembled WGS sequence"/>
</dbReference>
<comment type="subcellular location">
    <subcellularLocation>
        <location evidence="1">Membrane</location>
        <topology evidence="1">Multi-pass membrane protein</topology>
    </subcellularLocation>
</comment>
<organism evidence="8 9">
    <name type="scientific">Mortierella alpina</name>
    <name type="common">Oleaginous fungus</name>
    <name type="synonym">Mortierella renispora</name>
    <dbReference type="NCBI Taxonomy" id="64518"/>
    <lineage>
        <taxon>Eukaryota</taxon>
        <taxon>Fungi</taxon>
        <taxon>Fungi incertae sedis</taxon>
        <taxon>Mucoromycota</taxon>
        <taxon>Mortierellomycotina</taxon>
        <taxon>Mortierellomycetes</taxon>
        <taxon>Mortierellales</taxon>
        <taxon>Mortierellaceae</taxon>
        <taxon>Mortierella</taxon>
    </lineage>
</organism>
<evidence type="ECO:0000256" key="5">
    <source>
        <dbReference type="ARBA" id="ARBA00022989"/>
    </source>
</evidence>
<dbReference type="OrthoDB" id="4364at2759"/>
<keyword evidence="3" id="KW-0406">Ion transport</keyword>
<evidence type="ECO:0000313" key="8">
    <source>
        <dbReference type="EMBL" id="KAG9324565.1"/>
    </source>
</evidence>
<proteinExistence type="inferred from homology"/>
<feature type="transmembrane region" description="Helical" evidence="7">
    <location>
        <begin position="20"/>
        <end position="35"/>
    </location>
</feature>
<evidence type="ECO:0000256" key="7">
    <source>
        <dbReference type="SAM" id="Phobius"/>
    </source>
</evidence>
<protein>
    <recommendedName>
        <fullName evidence="10">High-affinity iron permease</fullName>
    </recommendedName>
</protein>